<evidence type="ECO:0000256" key="3">
    <source>
        <dbReference type="ARBA" id="ARBA00023015"/>
    </source>
</evidence>
<feature type="domain" description="Response regulatory" evidence="7">
    <location>
        <begin position="7"/>
        <end position="126"/>
    </location>
</feature>
<protein>
    <submittedName>
        <fullName evidence="8">Response regulator receiver domain-containing protein</fullName>
    </submittedName>
</protein>
<name>A0A1I5XCA7_9RHOB</name>
<accession>A0A1I5XCA7</accession>
<keyword evidence="5" id="KW-0804">Transcription</keyword>
<dbReference type="AlphaFoldDB" id="A0A1I5XCA7"/>
<feature type="modified residue" description="4-aspartylphosphate" evidence="6">
    <location>
        <position position="59"/>
    </location>
</feature>
<dbReference type="GO" id="GO:0000156">
    <property type="term" value="F:phosphorelay response regulator activity"/>
    <property type="evidence" value="ECO:0007669"/>
    <property type="project" value="TreeGrafter"/>
</dbReference>
<organism evidence="8 9">
    <name type="scientific">Roseivivax halotolerans</name>
    <dbReference type="NCBI Taxonomy" id="93684"/>
    <lineage>
        <taxon>Bacteria</taxon>
        <taxon>Pseudomonadati</taxon>
        <taxon>Pseudomonadota</taxon>
        <taxon>Alphaproteobacteria</taxon>
        <taxon>Rhodobacterales</taxon>
        <taxon>Roseobacteraceae</taxon>
        <taxon>Roseivivax</taxon>
    </lineage>
</organism>
<proteinExistence type="predicted"/>
<keyword evidence="3" id="KW-0805">Transcription regulation</keyword>
<evidence type="ECO:0000256" key="1">
    <source>
        <dbReference type="ARBA" id="ARBA00022553"/>
    </source>
</evidence>
<reference evidence="9" key="1">
    <citation type="submission" date="2016-10" db="EMBL/GenBank/DDBJ databases">
        <authorList>
            <person name="Varghese N."/>
            <person name="Submissions S."/>
        </authorList>
    </citation>
    <scope>NUCLEOTIDE SEQUENCE [LARGE SCALE GENOMIC DNA]</scope>
    <source>
        <strain evidence="9">JCM 10271</strain>
    </source>
</reference>
<dbReference type="InterPro" id="IPR011006">
    <property type="entry name" value="CheY-like_superfamily"/>
</dbReference>
<evidence type="ECO:0000256" key="2">
    <source>
        <dbReference type="ARBA" id="ARBA00023012"/>
    </source>
</evidence>
<keyword evidence="2" id="KW-0902">Two-component regulatory system</keyword>
<dbReference type="SMART" id="SM00448">
    <property type="entry name" value="REC"/>
    <property type="match status" value="1"/>
</dbReference>
<dbReference type="PANTHER" id="PTHR48111">
    <property type="entry name" value="REGULATOR OF RPOS"/>
    <property type="match status" value="1"/>
</dbReference>
<dbReference type="GO" id="GO:0032993">
    <property type="term" value="C:protein-DNA complex"/>
    <property type="evidence" value="ECO:0007669"/>
    <property type="project" value="TreeGrafter"/>
</dbReference>
<evidence type="ECO:0000313" key="8">
    <source>
        <dbReference type="EMBL" id="SFQ29287.1"/>
    </source>
</evidence>
<dbReference type="PROSITE" id="PS50110">
    <property type="entry name" value="RESPONSE_REGULATORY"/>
    <property type="match status" value="1"/>
</dbReference>
<dbReference type="RefSeq" id="WP_093009981.1">
    <property type="nucleotide sequence ID" value="NZ_FOXV01000003.1"/>
</dbReference>
<evidence type="ECO:0000256" key="4">
    <source>
        <dbReference type="ARBA" id="ARBA00023125"/>
    </source>
</evidence>
<dbReference type="SUPFAM" id="SSF52172">
    <property type="entry name" value="CheY-like"/>
    <property type="match status" value="1"/>
</dbReference>
<dbReference type="GO" id="GO:0000976">
    <property type="term" value="F:transcription cis-regulatory region binding"/>
    <property type="evidence" value="ECO:0007669"/>
    <property type="project" value="TreeGrafter"/>
</dbReference>
<dbReference type="InterPro" id="IPR001789">
    <property type="entry name" value="Sig_transdc_resp-reg_receiver"/>
</dbReference>
<dbReference type="Pfam" id="PF00072">
    <property type="entry name" value="Response_reg"/>
    <property type="match status" value="1"/>
</dbReference>
<dbReference type="EMBL" id="FOXV01000003">
    <property type="protein sequence ID" value="SFQ29287.1"/>
    <property type="molecule type" value="Genomic_DNA"/>
</dbReference>
<dbReference type="Proteomes" id="UP000243106">
    <property type="component" value="Unassembled WGS sequence"/>
</dbReference>
<evidence type="ECO:0000259" key="7">
    <source>
        <dbReference type="PROSITE" id="PS50110"/>
    </source>
</evidence>
<sequence length="328" mass="36057">MKVVPMRILAVDDDPIVLDLLEVALTGASLDDLTRATSAEEALDLIDETEESFECILLDINMPGIDGIELCRRVREYPEYETVPIIMITRLDHRSYLEKAIRMGASDYVVKPFDGTEVVTRIELAALRRARDADQIPAQGPIPLTDPVSRADRECAEFIELPAALSFETMKSSITFIPEETLLKFSAIKIANFDALRGSLSRDELSQAIMRVGRSVATRLKGTDFMMAYAGAGTIVAVVRGLHQTSASALGSSLQAALLETVPTEAVIPEIVVATAGPSNTVHRQDRMTRIRYAIYCADEAARETWSFGKQIRATVAAAEELETERTH</sequence>
<evidence type="ECO:0000256" key="6">
    <source>
        <dbReference type="PROSITE-ProRule" id="PRU00169"/>
    </source>
</evidence>
<dbReference type="STRING" id="93684.SAMN05421853_103278"/>
<dbReference type="GO" id="GO:0006355">
    <property type="term" value="P:regulation of DNA-templated transcription"/>
    <property type="evidence" value="ECO:0007669"/>
    <property type="project" value="TreeGrafter"/>
</dbReference>
<evidence type="ECO:0000313" key="9">
    <source>
        <dbReference type="Proteomes" id="UP000243106"/>
    </source>
</evidence>
<evidence type="ECO:0000256" key="5">
    <source>
        <dbReference type="ARBA" id="ARBA00023163"/>
    </source>
</evidence>
<keyword evidence="4" id="KW-0238">DNA-binding</keyword>
<dbReference type="GO" id="GO:0005829">
    <property type="term" value="C:cytosol"/>
    <property type="evidence" value="ECO:0007669"/>
    <property type="project" value="TreeGrafter"/>
</dbReference>
<keyword evidence="9" id="KW-1185">Reference proteome</keyword>
<dbReference type="Gene3D" id="3.40.50.2300">
    <property type="match status" value="1"/>
</dbReference>
<keyword evidence="1 6" id="KW-0597">Phosphoprotein</keyword>
<dbReference type="PANTHER" id="PTHR48111:SF1">
    <property type="entry name" value="TWO-COMPONENT RESPONSE REGULATOR ORR33"/>
    <property type="match status" value="1"/>
</dbReference>
<dbReference type="InterPro" id="IPR039420">
    <property type="entry name" value="WalR-like"/>
</dbReference>
<gene>
    <name evidence="8" type="ORF">SAMN05421853_103278</name>
</gene>